<proteinExistence type="predicted"/>
<reference evidence="1" key="1">
    <citation type="journal article" date="2020" name="mSystems">
        <title>Genome- and Community-Level Interaction Insights into Carbon Utilization and Element Cycling Functions of Hydrothermarchaeota in Hydrothermal Sediment.</title>
        <authorList>
            <person name="Zhou Z."/>
            <person name="Liu Y."/>
            <person name="Xu W."/>
            <person name="Pan J."/>
            <person name="Luo Z.H."/>
            <person name="Li M."/>
        </authorList>
    </citation>
    <scope>NUCLEOTIDE SEQUENCE [LARGE SCALE GENOMIC DNA]</scope>
    <source>
        <strain evidence="1">HyVt-570</strain>
    </source>
</reference>
<name>A0A7C4ZHJ4_9DEIN</name>
<protein>
    <submittedName>
        <fullName evidence="1">Uncharacterized protein</fullName>
    </submittedName>
</protein>
<organism evidence="1">
    <name type="scientific">Oceanithermus profundus</name>
    <dbReference type="NCBI Taxonomy" id="187137"/>
    <lineage>
        <taxon>Bacteria</taxon>
        <taxon>Thermotogati</taxon>
        <taxon>Deinococcota</taxon>
        <taxon>Deinococci</taxon>
        <taxon>Thermales</taxon>
        <taxon>Thermaceae</taxon>
        <taxon>Oceanithermus</taxon>
    </lineage>
</organism>
<comment type="caution">
    <text evidence="1">The sequence shown here is derived from an EMBL/GenBank/DDBJ whole genome shotgun (WGS) entry which is preliminary data.</text>
</comment>
<dbReference type="Proteomes" id="UP000885759">
    <property type="component" value="Unassembled WGS sequence"/>
</dbReference>
<accession>A0A7C4ZHJ4</accession>
<dbReference type="AlphaFoldDB" id="A0A7C4ZHJ4"/>
<evidence type="ECO:0000313" key="1">
    <source>
        <dbReference type="EMBL" id="HGY10057.1"/>
    </source>
</evidence>
<sequence>MSLREIAARMPGSVEGVLFSIGTLQGAFRSHEPVSAEEASARVRDYARFYLTRQKEFDLQQIHRLLNQYEVRRYSEREARTLFKQSQEAQAYARTLIERSLNRRYARAVLEEDAPVVYALEVVAEPQALWRAWGGSLEGVAPYNPQRRFNPGKPAAVVRSIDALRIQVDIRDLDRLFDEAVRILRQEYGIRELFAGEVAP</sequence>
<gene>
    <name evidence="1" type="ORF">ENK37_08425</name>
</gene>
<dbReference type="EMBL" id="DRPZ01000213">
    <property type="protein sequence ID" value="HGY10057.1"/>
    <property type="molecule type" value="Genomic_DNA"/>
</dbReference>